<evidence type="ECO:0000256" key="1">
    <source>
        <dbReference type="ARBA" id="ARBA00022596"/>
    </source>
</evidence>
<feature type="binding site" evidence="4">
    <location>
        <position position="93"/>
    </location>
    <ligand>
        <name>Zn(2+)</name>
        <dbReference type="ChEBI" id="CHEBI:29105"/>
    </ligand>
</feature>
<protein>
    <recommendedName>
        <fullName evidence="4">Hydrogenase maturation factor HypA</fullName>
    </recommendedName>
</protein>
<keyword evidence="2 4" id="KW-0479">Metal-binding</keyword>
<keyword evidence="1 4" id="KW-0533">Nickel</keyword>
<dbReference type="PANTHER" id="PTHR34535">
    <property type="entry name" value="HYDROGENASE MATURATION FACTOR HYPA"/>
    <property type="match status" value="1"/>
</dbReference>
<dbReference type="HAMAP" id="MF_00213">
    <property type="entry name" value="HypA_HybF"/>
    <property type="match status" value="1"/>
</dbReference>
<comment type="similarity">
    <text evidence="4">Belongs to the HypA/HybF family.</text>
</comment>
<dbReference type="EMBL" id="JQCP01000001">
    <property type="protein sequence ID" value="KRO02881.1"/>
    <property type="molecule type" value="Genomic_DNA"/>
</dbReference>
<dbReference type="GeneID" id="84904292"/>
<evidence type="ECO:0000313" key="5">
    <source>
        <dbReference type="EMBL" id="KRO02881.1"/>
    </source>
</evidence>
<evidence type="ECO:0000256" key="2">
    <source>
        <dbReference type="ARBA" id="ARBA00022723"/>
    </source>
</evidence>
<dbReference type="InterPro" id="IPR000688">
    <property type="entry name" value="HypA/HybF"/>
</dbReference>
<keyword evidence="6" id="KW-1185">Reference proteome</keyword>
<name>A0ABR5Q309_9ACTN</name>
<dbReference type="Proteomes" id="UP000051927">
    <property type="component" value="Unassembled WGS sequence"/>
</dbReference>
<reference evidence="5 6" key="1">
    <citation type="journal article" date="2015" name="Genome Announc.">
        <title>Expanding the biotechnology potential of lactobacilli through comparative genomics of 213 strains and associated genera.</title>
        <authorList>
            <person name="Sun Z."/>
            <person name="Harris H.M."/>
            <person name="McCann A."/>
            <person name="Guo C."/>
            <person name="Argimon S."/>
            <person name="Zhang W."/>
            <person name="Yang X."/>
            <person name="Jeffery I.B."/>
            <person name="Cooney J.C."/>
            <person name="Kagawa T.F."/>
            <person name="Liu W."/>
            <person name="Song Y."/>
            <person name="Salvetti E."/>
            <person name="Wrobel A."/>
            <person name="Rasinkangas P."/>
            <person name="Parkhill J."/>
            <person name="Rea M.C."/>
            <person name="O'Sullivan O."/>
            <person name="Ritari J."/>
            <person name="Douillard F.P."/>
            <person name="Paul Ross R."/>
            <person name="Yang R."/>
            <person name="Briner A.E."/>
            <person name="Felis G.E."/>
            <person name="de Vos W.M."/>
            <person name="Barrangou R."/>
            <person name="Klaenhammer T.R."/>
            <person name="Caufield P.W."/>
            <person name="Cui Y."/>
            <person name="Zhang H."/>
            <person name="O'Toole P.W."/>
        </authorList>
    </citation>
    <scope>NUCLEOTIDE SEQUENCE [LARGE SCALE GENOMIC DNA]</scope>
    <source>
        <strain evidence="5 6">DSM 7090</strain>
    </source>
</reference>
<feature type="binding site" evidence="4">
    <location>
        <position position="74"/>
    </location>
    <ligand>
        <name>Zn(2+)</name>
        <dbReference type="ChEBI" id="CHEBI:29105"/>
    </ligand>
</feature>
<evidence type="ECO:0000313" key="6">
    <source>
        <dbReference type="Proteomes" id="UP000051927"/>
    </source>
</evidence>
<dbReference type="Pfam" id="PF01155">
    <property type="entry name" value="HypA"/>
    <property type="match status" value="1"/>
</dbReference>
<evidence type="ECO:0000256" key="3">
    <source>
        <dbReference type="ARBA" id="ARBA00022833"/>
    </source>
</evidence>
<proteinExistence type="inferred from homology"/>
<dbReference type="PIRSF" id="PIRSF004761">
    <property type="entry name" value="Hydrgn_mat_HypA"/>
    <property type="match status" value="1"/>
</dbReference>
<comment type="caution">
    <text evidence="5">The sequence shown here is derived from an EMBL/GenBank/DDBJ whole genome shotgun (WGS) entry which is preliminary data.</text>
</comment>
<sequence>MHELGIAFYIIDMVEDLGRQNDLTSVARVKLRLGEVSGVIPSYLQDVWRWAADRTDLMRAAELEIESVPAVTRCLDCDRTYATVEYGRTCPYCASEKTELIQGQELELDEIEAT</sequence>
<feature type="binding site" evidence="4">
    <location>
        <position position="2"/>
    </location>
    <ligand>
        <name>Ni(2+)</name>
        <dbReference type="ChEBI" id="CHEBI:49786"/>
    </ligand>
</feature>
<comment type="function">
    <text evidence="4">Involved in the maturation of [NiFe] hydrogenases. Required for nickel insertion into the metal center of the hydrogenase.</text>
</comment>
<feature type="binding site" evidence="4">
    <location>
        <position position="90"/>
    </location>
    <ligand>
        <name>Zn(2+)</name>
        <dbReference type="ChEBI" id="CHEBI:29105"/>
    </ligand>
</feature>
<keyword evidence="3 4" id="KW-0862">Zinc</keyword>
<accession>A0ABR5Q309</accession>
<feature type="binding site" evidence="4">
    <location>
        <position position="77"/>
    </location>
    <ligand>
        <name>Zn(2+)</name>
        <dbReference type="ChEBI" id="CHEBI:29105"/>
    </ligand>
</feature>
<gene>
    <name evidence="4" type="primary">hypA</name>
    <name evidence="5" type="ORF">IV60_GL000049</name>
</gene>
<dbReference type="PANTHER" id="PTHR34535:SF3">
    <property type="entry name" value="HYDROGENASE MATURATION FACTOR HYPA"/>
    <property type="match status" value="1"/>
</dbReference>
<evidence type="ECO:0000256" key="4">
    <source>
        <dbReference type="HAMAP-Rule" id="MF_00213"/>
    </source>
</evidence>
<dbReference type="RefSeq" id="WP_003148325.1">
    <property type="nucleotide sequence ID" value="NZ_JQCP01000001.1"/>
</dbReference>
<dbReference type="Gene3D" id="3.30.2320.80">
    <property type="match status" value="1"/>
</dbReference>
<organism evidence="5 6">
    <name type="scientific">Lancefieldella rimae</name>
    <dbReference type="NCBI Taxonomy" id="1383"/>
    <lineage>
        <taxon>Bacteria</taxon>
        <taxon>Bacillati</taxon>
        <taxon>Actinomycetota</taxon>
        <taxon>Coriobacteriia</taxon>
        <taxon>Coriobacteriales</taxon>
        <taxon>Atopobiaceae</taxon>
        <taxon>Lancefieldella</taxon>
    </lineage>
</organism>